<name>A0A938YL81_9ACTN</name>
<comment type="caution">
    <text evidence="1">The sequence shown here is derived from an EMBL/GenBank/DDBJ whole genome shotgun (WGS) entry which is preliminary data.</text>
</comment>
<accession>A0A938YL81</accession>
<reference evidence="1" key="1">
    <citation type="submission" date="2021-01" db="EMBL/GenBank/DDBJ databases">
        <title>KCTC 19127 draft genome.</title>
        <authorList>
            <person name="An D."/>
        </authorList>
    </citation>
    <scope>NUCLEOTIDE SEQUENCE</scope>
    <source>
        <strain evidence="1">KCTC 19127</strain>
    </source>
</reference>
<proteinExistence type="predicted"/>
<protein>
    <submittedName>
        <fullName evidence="1">Uncharacterized protein</fullName>
    </submittedName>
</protein>
<gene>
    <name evidence="1" type="ORF">JL107_09855</name>
</gene>
<evidence type="ECO:0000313" key="1">
    <source>
        <dbReference type="EMBL" id="MBM9476748.1"/>
    </source>
</evidence>
<evidence type="ECO:0000313" key="2">
    <source>
        <dbReference type="Proteomes" id="UP000663801"/>
    </source>
</evidence>
<sequence>MTATEPGITAGKAGEITDLVAGYRAWSDSASITVDSRTQAPAATTTFCAFTVSYLASRATVSEGC</sequence>
<dbReference type="Proteomes" id="UP000663801">
    <property type="component" value="Unassembled WGS sequence"/>
</dbReference>
<organism evidence="1 2">
    <name type="scientific">Nakamurella flavida</name>
    <dbReference type="NCBI Taxonomy" id="363630"/>
    <lineage>
        <taxon>Bacteria</taxon>
        <taxon>Bacillati</taxon>
        <taxon>Actinomycetota</taxon>
        <taxon>Actinomycetes</taxon>
        <taxon>Nakamurellales</taxon>
        <taxon>Nakamurellaceae</taxon>
        <taxon>Nakamurella</taxon>
    </lineage>
</organism>
<dbReference type="EMBL" id="JAERWL010000008">
    <property type="protein sequence ID" value="MBM9476748.1"/>
    <property type="molecule type" value="Genomic_DNA"/>
</dbReference>
<dbReference type="AlphaFoldDB" id="A0A938YL81"/>
<keyword evidence="2" id="KW-1185">Reference proteome</keyword>
<dbReference type="RefSeq" id="WP_205256855.1">
    <property type="nucleotide sequence ID" value="NZ_BAAAPV010000004.1"/>
</dbReference>